<feature type="DNA-binding region" description="H-T-H motif" evidence="4">
    <location>
        <begin position="44"/>
        <end position="63"/>
    </location>
</feature>
<dbReference type="PROSITE" id="PS50977">
    <property type="entry name" value="HTH_TETR_2"/>
    <property type="match status" value="1"/>
</dbReference>
<sequence length="229" mass="24994">MSTTPDRPTAAPEGLRARNRAQTARRLEEAAWEIVAERGFEAATADAIAERAGVSRRTLFNYYPRVELVLQEPMREAIAGLVDRFLARPSTETMRESLAAILTEPLEAEVLEKAVVCFSQAATSPAARYFLVDAQAAEVAQVAEAVMARLADAADPIYAEVVARSVMAAGTVATLAWLDQSRGVVDDDTRWLHLELLRQAFSHLYTAFSEPATPDADLTTPIDTSTRES</sequence>
<dbReference type="SUPFAM" id="SSF46689">
    <property type="entry name" value="Homeodomain-like"/>
    <property type="match status" value="1"/>
</dbReference>
<keyword evidence="8" id="KW-1185">Reference proteome</keyword>
<dbReference type="InterPro" id="IPR009057">
    <property type="entry name" value="Homeodomain-like_sf"/>
</dbReference>
<dbReference type="GO" id="GO:0003700">
    <property type="term" value="F:DNA-binding transcription factor activity"/>
    <property type="evidence" value="ECO:0007669"/>
    <property type="project" value="TreeGrafter"/>
</dbReference>
<evidence type="ECO:0000256" key="4">
    <source>
        <dbReference type="PROSITE-ProRule" id="PRU00335"/>
    </source>
</evidence>
<dbReference type="Gene3D" id="1.10.357.10">
    <property type="entry name" value="Tetracycline Repressor, domain 2"/>
    <property type="match status" value="1"/>
</dbReference>
<dbReference type="InterPro" id="IPR050109">
    <property type="entry name" value="HTH-type_TetR-like_transc_reg"/>
</dbReference>
<dbReference type="AlphaFoldDB" id="A0A849HKY9"/>
<dbReference type="RefSeq" id="WP_171245086.1">
    <property type="nucleotide sequence ID" value="NZ_JABEPQ010000005.1"/>
</dbReference>
<comment type="caution">
    <text evidence="7">The sequence shown here is derived from an EMBL/GenBank/DDBJ whole genome shotgun (WGS) entry which is preliminary data.</text>
</comment>
<evidence type="ECO:0000256" key="1">
    <source>
        <dbReference type="ARBA" id="ARBA00023015"/>
    </source>
</evidence>
<dbReference type="GO" id="GO:0000976">
    <property type="term" value="F:transcription cis-regulatory region binding"/>
    <property type="evidence" value="ECO:0007669"/>
    <property type="project" value="TreeGrafter"/>
</dbReference>
<evidence type="ECO:0000313" key="8">
    <source>
        <dbReference type="Proteomes" id="UP000588586"/>
    </source>
</evidence>
<dbReference type="InterPro" id="IPR001647">
    <property type="entry name" value="HTH_TetR"/>
</dbReference>
<gene>
    <name evidence="7" type="ORF">HJG52_18455</name>
</gene>
<name>A0A849HKY9_9MICO</name>
<dbReference type="Gene3D" id="1.10.10.60">
    <property type="entry name" value="Homeodomain-like"/>
    <property type="match status" value="1"/>
</dbReference>
<proteinExistence type="predicted"/>
<accession>A0A849HKY9</accession>
<dbReference type="PANTHER" id="PTHR30055:SF238">
    <property type="entry name" value="MYCOFACTOCIN BIOSYNTHESIS TRANSCRIPTIONAL REGULATOR MFTR-RELATED"/>
    <property type="match status" value="1"/>
</dbReference>
<dbReference type="PANTHER" id="PTHR30055">
    <property type="entry name" value="HTH-TYPE TRANSCRIPTIONAL REGULATOR RUTR"/>
    <property type="match status" value="1"/>
</dbReference>
<protein>
    <submittedName>
        <fullName evidence="7">TetR family transcriptional regulator</fullName>
    </submittedName>
</protein>
<feature type="region of interest" description="Disordered" evidence="5">
    <location>
        <begin position="1"/>
        <end position="22"/>
    </location>
</feature>
<keyword evidence="3" id="KW-0804">Transcription</keyword>
<evidence type="ECO:0000313" key="7">
    <source>
        <dbReference type="EMBL" id="NNM47972.1"/>
    </source>
</evidence>
<dbReference type="PRINTS" id="PR00455">
    <property type="entry name" value="HTHTETR"/>
</dbReference>
<feature type="domain" description="HTH tetR-type" evidence="6">
    <location>
        <begin position="21"/>
        <end position="81"/>
    </location>
</feature>
<evidence type="ECO:0000256" key="5">
    <source>
        <dbReference type="SAM" id="MobiDB-lite"/>
    </source>
</evidence>
<dbReference type="EMBL" id="JABEPQ010000005">
    <property type="protein sequence ID" value="NNM47972.1"/>
    <property type="molecule type" value="Genomic_DNA"/>
</dbReference>
<evidence type="ECO:0000259" key="6">
    <source>
        <dbReference type="PROSITE" id="PS50977"/>
    </source>
</evidence>
<evidence type="ECO:0000256" key="2">
    <source>
        <dbReference type="ARBA" id="ARBA00023125"/>
    </source>
</evidence>
<reference evidence="7 8" key="1">
    <citation type="submission" date="2020-04" db="EMBL/GenBank/DDBJ databases">
        <title>Knoellia sp. isolate from air conditioner.</title>
        <authorList>
            <person name="Chea S."/>
            <person name="Kim D.-U."/>
        </authorList>
    </citation>
    <scope>NUCLEOTIDE SEQUENCE [LARGE SCALE GENOMIC DNA]</scope>
    <source>
        <strain evidence="7 8">DB2414S</strain>
    </source>
</reference>
<keyword evidence="2 4" id="KW-0238">DNA-binding</keyword>
<dbReference type="Pfam" id="PF00440">
    <property type="entry name" value="TetR_N"/>
    <property type="match status" value="1"/>
</dbReference>
<organism evidence="7 8">
    <name type="scientific">Knoellia koreensis</name>
    <dbReference type="NCBI Taxonomy" id="2730921"/>
    <lineage>
        <taxon>Bacteria</taxon>
        <taxon>Bacillati</taxon>
        <taxon>Actinomycetota</taxon>
        <taxon>Actinomycetes</taxon>
        <taxon>Micrococcales</taxon>
        <taxon>Intrasporangiaceae</taxon>
        <taxon>Knoellia</taxon>
    </lineage>
</organism>
<evidence type="ECO:0000256" key="3">
    <source>
        <dbReference type="ARBA" id="ARBA00023163"/>
    </source>
</evidence>
<dbReference type="Proteomes" id="UP000588586">
    <property type="component" value="Unassembled WGS sequence"/>
</dbReference>
<keyword evidence="1" id="KW-0805">Transcription regulation</keyword>